<reference evidence="8" key="1">
    <citation type="submission" date="2018-12" db="EMBL/GenBank/DDBJ databases">
        <title>Novel natural products biosynthetic potential of the class Ktedonobacteria.</title>
        <authorList>
            <person name="Zheng Y."/>
            <person name="Saitou A."/>
            <person name="Wang C.M."/>
            <person name="Toyoda A."/>
            <person name="Minakuchi Y."/>
            <person name="Sekiguchi Y."/>
            <person name="Ueda K."/>
            <person name="Takano H."/>
            <person name="Sakai Y."/>
            <person name="Yokota A."/>
            <person name="Yabe S."/>
        </authorList>
    </citation>
    <scope>NUCLEOTIDE SEQUENCE</scope>
    <source>
        <strain evidence="8">A3-2</strain>
    </source>
</reference>
<feature type="transmembrane region" description="Helical" evidence="7">
    <location>
        <begin position="76"/>
        <end position="97"/>
    </location>
</feature>
<keyword evidence="4 7" id="KW-0812">Transmembrane</keyword>
<sequence>MLSLGLIPAALALWLVPLASILIGFGLTFFNTVYFTILQEQVPGDKLGRVISLDTIGSLGLAPLGQVLGGTLSDRVGAATVFLLFGTLGLGIAFIRCSCERFERRSK</sequence>
<feature type="transmembrane region" description="Helical" evidence="7">
    <location>
        <begin position="12"/>
        <end position="38"/>
    </location>
</feature>
<dbReference type="Gene3D" id="1.20.1250.20">
    <property type="entry name" value="MFS general substrate transporter like domains"/>
    <property type="match status" value="1"/>
</dbReference>
<proteinExistence type="predicted"/>
<protein>
    <recommendedName>
        <fullName evidence="9">Major facilitator superfamily (MFS) profile domain-containing protein</fullName>
    </recommendedName>
</protein>
<evidence type="ECO:0000256" key="4">
    <source>
        <dbReference type="ARBA" id="ARBA00022692"/>
    </source>
</evidence>
<keyword evidence="2" id="KW-0813">Transport</keyword>
<evidence type="ECO:0000256" key="2">
    <source>
        <dbReference type="ARBA" id="ARBA00022448"/>
    </source>
</evidence>
<evidence type="ECO:0000313" key="8">
    <source>
        <dbReference type="EMBL" id="BBH95139.1"/>
    </source>
</evidence>
<evidence type="ECO:0000256" key="5">
    <source>
        <dbReference type="ARBA" id="ARBA00022989"/>
    </source>
</evidence>
<evidence type="ECO:0008006" key="9">
    <source>
        <dbReference type="Google" id="ProtNLM"/>
    </source>
</evidence>
<keyword evidence="5 7" id="KW-1133">Transmembrane helix</keyword>
<dbReference type="PANTHER" id="PTHR43266:SF2">
    <property type="entry name" value="MAJOR FACILITATOR SUPERFAMILY (MFS) PROFILE DOMAIN-CONTAINING PROTEIN"/>
    <property type="match status" value="1"/>
</dbReference>
<dbReference type="SUPFAM" id="SSF103473">
    <property type="entry name" value="MFS general substrate transporter"/>
    <property type="match status" value="1"/>
</dbReference>
<keyword evidence="3" id="KW-1003">Cell membrane</keyword>
<evidence type="ECO:0000256" key="3">
    <source>
        <dbReference type="ARBA" id="ARBA00022475"/>
    </source>
</evidence>
<feature type="transmembrane region" description="Helical" evidence="7">
    <location>
        <begin position="50"/>
        <end position="70"/>
    </location>
</feature>
<gene>
    <name evidence="8" type="ORF">KTA_33380</name>
</gene>
<evidence type="ECO:0000256" key="1">
    <source>
        <dbReference type="ARBA" id="ARBA00004651"/>
    </source>
</evidence>
<dbReference type="GO" id="GO:0005886">
    <property type="term" value="C:plasma membrane"/>
    <property type="evidence" value="ECO:0007669"/>
    <property type="project" value="UniProtKB-SubCell"/>
</dbReference>
<evidence type="ECO:0000256" key="6">
    <source>
        <dbReference type="ARBA" id="ARBA00023136"/>
    </source>
</evidence>
<dbReference type="EMBL" id="AP019377">
    <property type="protein sequence ID" value="BBH95139.1"/>
    <property type="molecule type" value="Genomic_DNA"/>
</dbReference>
<dbReference type="InterPro" id="IPR036259">
    <property type="entry name" value="MFS_trans_sf"/>
</dbReference>
<dbReference type="AlphaFoldDB" id="A0A455T6E3"/>
<accession>A0A455T6E3</accession>
<keyword evidence="6 7" id="KW-0472">Membrane</keyword>
<organism evidence="8">
    <name type="scientific">Thermogemmatispora argillosa</name>
    <dbReference type="NCBI Taxonomy" id="2045280"/>
    <lineage>
        <taxon>Bacteria</taxon>
        <taxon>Bacillati</taxon>
        <taxon>Chloroflexota</taxon>
        <taxon>Ktedonobacteria</taxon>
        <taxon>Thermogemmatisporales</taxon>
        <taxon>Thermogemmatisporaceae</taxon>
        <taxon>Thermogemmatispora</taxon>
    </lineage>
</organism>
<name>A0A455T6E3_9CHLR</name>
<evidence type="ECO:0000256" key="7">
    <source>
        <dbReference type="SAM" id="Phobius"/>
    </source>
</evidence>
<comment type="subcellular location">
    <subcellularLocation>
        <location evidence="1">Cell membrane</location>
        <topology evidence="1">Multi-pass membrane protein</topology>
    </subcellularLocation>
</comment>
<dbReference type="PANTHER" id="PTHR43266">
    <property type="entry name" value="MACROLIDE-EFFLUX PROTEIN"/>
    <property type="match status" value="1"/>
</dbReference>